<evidence type="ECO:0000313" key="2">
    <source>
        <dbReference type="EMBL" id="CAD8110022.1"/>
    </source>
</evidence>
<keyword evidence="1" id="KW-1133">Transmembrane helix</keyword>
<comment type="caution">
    <text evidence="2">The sequence shown here is derived from an EMBL/GenBank/DDBJ whole genome shotgun (WGS) entry which is preliminary data.</text>
</comment>
<keyword evidence="1" id="KW-0812">Transmembrane</keyword>
<feature type="transmembrane region" description="Helical" evidence="1">
    <location>
        <begin position="188"/>
        <end position="215"/>
    </location>
</feature>
<dbReference type="Proteomes" id="UP000692954">
    <property type="component" value="Unassembled WGS sequence"/>
</dbReference>
<sequence length="293" mass="33727">MSYYPTSNYTNQPAPSQQLFDNKDQTLKYIPVIIPAYGNNENHQQYSSQQQHSLNQVTPNQEFSNVQVNDQLIFSTSNLIKDKDFSQQKQLLLKIIGIFISWTILSVFLFFLLMLSVFKELKISAIYLILAICSLIAIGFLIKLGINQKYRKTESSLLILFGLICSYTLFYIGLVFFLLISVHNYSASVLIITVFQCMICFNFVTNFIILIYLFFERTKIRVIYVCLVQIAIIVLLGILYLPFFYLIIVVLPYPICILNAFKQILKGRFNLQSNEVVTASIAVFYGMFVGCED</sequence>
<feature type="transmembrane region" description="Helical" evidence="1">
    <location>
        <begin position="222"/>
        <end position="238"/>
    </location>
</feature>
<evidence type="ECO:0000313" key="3">
    <source>
        <dbReference type="Proteomes" id="UP000692954"/>
    </source>
</evidence>
<dbReference type="EMBL" id="CAJJDN010000095">
    <property type="protein sequence ID" value="CAD8110022.1"/>
    <property type="molecule type" value="Genomic_DNA"/>
</dbReference>
<feature type="transmembrane region" description="Helical" evidence="1">
    <location>
        <begin position="244"/>
        <end position="261"/>
    </location>
</feature>
<dbReference type="AlphaFoldDB" id="A0A8S1Q359"/>
<protein>
    <recommendedName>
        <fullName evidence="4">Transmembrane protein</fullName>
    </recommendedName>
</protein>
<feature type="transmembrane region" description="Helical" evidence="1">
    <location>
        <begin position="124"/>
        <end position="146"/>
    </location>
</feature>
<feature type="transmembrane region" description="Helical" evidence="1">
    <location>
        <begin position="158"/>
        <end position="182"/>
    </location>
</feature>
<dbReference type="OrthoDB" id="10512964at2759"/>
<gene>
    <name evidence="2" type="ORF">PSON_ATCC_30995.1.T0950008</name>
</gene>
<keyword evidence="1" id="KW-0472">Membrane</keyword>
<organism evidence="2 3">
    <name type="scientific">Paramecium sonneborni</name>
    <dbReference type="NCBI Taxonomy" id="65129"/>
    <lineage>
        <taxon>Eukaryota</taxon>
        <taxon>Sar</taxon>
        <taxon>Alveolata</taxon>
        <taxon>Ciliophora</taxon>
        <taxon>Intramacronucleata</taxon>
        <taxon>Oligohymenophorea</taxon>
        <taxon>Peniculida</taxon>
        <taxon>Parameciidae</taxon>
        <taxon>Paramecium</taxon>
    </lineage>
</organism>
<proteinExistence type="predicted"/>
<feature type="transmembrane region" description="Helical" evidence="1">
    <location>
        <begin position="91"/>
        <end position="118"/>
    </location>
</feature>
<evidence type="ECO:0000256" key="1">
    <source>
        <dbReference type="SAM" id="Phobius"/>
    </source>
</evidence>
<reference evidence="2" key="1">
    <citation type="submission" date="2021-01" db="EMBL/GenBank/DDBJ databases">
        <authorList>
            <consortium name="Genoscope - CEA"/>
            <person name="William W."/>
        </authorList>
    </citation>
    <scope>NUCLEOTIDE SEQUENCE</scope>
</reference>
<evidence type="ECO:0008006" key="4">
    <source>
        <dbReference type="Google" id="ProtNLM"/>
    </source>
</evidence>
<accession>A0A8S1Q359</accession>
<keyword evidence="3" id="KW-1185">Reference proteome</keyword>
<name>A0A8S1Q359_9CILI</name>